<dbReference type="GO" id="GO:0022857">
    <property type="term" value="F:transmembrane transporter activity"/>
    <property type="evidence" value="ECO:0007669"/>
    <property type="project" value="InterPro"/>
</dbReference>
<evidence type="ECO:0000259" key="8">
    <source>
        <dbReference type="PROSITE" id="PS50850"/>
    </source>
</evidence>
<proteinExistence type="inferred from homology"/>
<keyword evidence="5 7" id="KW-0472">Membrane</keyword>
<organism evidence="9">
    <name type="scientific">Arundo donax</name>
    <name type="common">Giant reed</name>
    <name type="synonym">Donax arundinaceus</name>
    <dbReference type="NCBI Taxonomy" id="35708"/>
    <lineage>
        <taxon>Eukaryota</taxon>
        <taxon>Viridiplantae</taxon>
        <taxon>Streptophyta</taxon>
        <taxon>Embryophyta</taxon>
        <taxon>Tracheophyta</taxon>
        <taxon>Spermatophyta</taxon>
        <taxon>Magnoliopsida</taxon>
        <taxon>Liliopsida</taxon>
        <taxon>Poales</taxon>
        <taxon>Poaceae</taxon>
        <taxon>PACMAD clade</taxon>
        <taxon>Arundinoideae</taxon>
        <taxon>Arundineae</taxon>
        <taxon>Arundo</taxon>
    </lineage>
</organism>
<evidence type="ECO:0000256" key="2">
    <source>
        <dbReference type="ARBA" id="ARBA00022448"/>
    </source>
</evidence>
<evidence type="ECO:0000256" key="5">
    <source>
        <dbReference type="ARBA" id="ARBA00023136"/>
    </source>
</evidence>
<dbReference type="SUPFAM" id="SSF103473">
    <property type="entry name" value="MFS general substrate transporter"/>
    <property type="match status" value="1"/>
</dbReference>
<feature type="domain" description="Major facilitator superfamily (MFS) profile" evidence="8">
    <location>
        <begin position="1"/>
        <end position="193"/>
    </location>
</feature>
<evidence type="ECO:0000256" key="7">
    <source>
        <dbReference type="SAM" id="Phobius"/>
    </source>
</evidence>
<name>A0A0A9DJJ2_ARUDO</name>
<evidence type="ECO:0000256" key="6">
    <source>
        <dbReference type="ARBA" id="ARBA00024338"/>
    </source>
</evidence>
<evidence type="ECO:0000256" key="4">
    <source>
        <dbReference type="ARBA" id="ARBA00022989"/>
    </source>
</evidence>
<dbReference type="PANTHER" id="PTHR23505:SF79">
    <property type="entry name" value="PROTEIN SPINSTER"/>
    <property type="match status" value="1"/>
</dbReference>
<evidence type="ECO:0000313" key="9">
    <source>
        <dbReference type="EMBL" id="JAD87966.1"/>
    </source>
</evidence>
<dbReference type="InterPro" id="IPR011701">
    <property type="entry name" value="MFS"/>
</dbReference>
<dbReference type="PANTHER" id="PTHR23505">
    <property type="entry name" value="SPINSTER"/>
    <property type="match status" value="1"/>
</dbReference>
<dbReference type="PROSITE" id="PS50850">
    <property type="entry name" value="MFS"/>
    <property type="match status" value="1"/>
</dbReference>
<dbReference type="Pfam" id="PF07690">
    <property type="entry name" value="MFS_1"/>
    <property type="match status" value="1"/>
</dbReference>
<dbReference type="GO" id="GO:0016020">
    <property type="term" value="C:membrane"/>
    <property type="evidence" value="ECO:0007669"/>
    <property type="project" value="UniProtKB-SubCell"/>
</dbReference>
<dbReference type="AlphaFoldDB" id="A0A0A9DJJ2"/>
<keyword evidence="2" id="KW-0813">Transport</keyword>
<evidence type="ECO:0000256" key="1">
    <source>
        <dbReference type="ARBA" id="ARBA00004141"/>
    </source>
</evidence>
<comment type="subcellular location">
    <subcellularLocation>
        <location evidence="1">Membrane</location>
        <topology evidence="1">Multi-pass membrane protein</topology>
    </subcellularLocation>
</comment>
<dbReference type="InterPro" id="IPR036259">
    <property type="entry name" value="MFS_trans_sf"/>
</dbReference>
<reference evidence="9" key="1">
    <citation type="submission" date="2014-09" db="EMBL/GenBank/DDBJ databases">
        <authorList>
            <person name="Magalhaes I.L.F."/>
            <person name="Oliveira U."/>
            <person name="Santos F.R."/>
            <person name="Vidigal T.H.D.A."/>
            <person name="Brescovit A.D."/>
            <person name="Santos A.J."/>
        </authorList>
    </citation>
    <scope>NUCLEOTIDE SEQUENCE</scope>
    <source>
        <tissue evidence="9">Shoot tissue taken approximately 20 cm above the soil surface</tissue>
    </source>
</reference>
<protein>
    <recommendedName>
        <fullName evidence="8">Major facilitator superfamily (MFS) profile domain-containing protein</fullName>
    </recommendedName>
</protein>
<comment type="similarity">
    <text evidence="6">Belongs to the major facilitator superfamily. Spinster (TC 2.A.1.49) family.</text>
</comment>
<feature type="transmembrane region" description="Helical" evidence="7">
    <location>
        <begin position="25"/>
        <end position="45"/>
    </location>
</feature>
<feature type="transmembrane region" description="Helical" evidence="7">
    <location>
        <begin position="52"/>
        <end position="69"/>
    </location>
</feature>
<accession>A0A0A9DJJ2</accession>
<reference evidence="9" key="2">
    <citation type="journal article" date="2015" name="Data Brief">
        <title>Shoot transcriptome of the giant reed, Arundo donax.</title>
        <authorList>
            <person name="Barrero R.A."/>
            <person name="Guerrero F.D."/>
            <person name="Moolhuijzen P."/>
            <person name="Goolsby J.A."/>
            <person name="Tidwell J."/>
            <person name="Bellgard S.E."/>
            <person name="Bellgard M.I."/>
        </authorList>
    </citation>
    <scope>NUCLEOTIDE SEQUENCE</scope>
    <source>
        <tissue evidence="9">Shoot tissue taken approximately 20 cm above the soil surface</tissue>
    </source>
</reference>
<dbReference type="InterPro" id="IPR020846">
    <property type="entry name" value="MFS_dom"/>
</dbReference>
<dbReference type="InterPro" id="IPR044770">
    <property type="entry name" value="MFS_spinster-like"/>
</dbReference>
<keyword evidence="4 7" id="KW-1133">Transmembrane helix</keyword>
<evidence type="ECO:0000256" key="3">
    <source>
        <dbReference type="ARBA" id="ARBA00022692"/>
    </source>
</evidence>
<feature type="transmembrane region" description="Helical" evidence="7">
    <location>
        <begin position="111"/>
        <end position="130"/>
    </location>
</feature>
<feature type="transmembrane region" description="Helical" evidence="7">
    <location>
        <begin position="81"/>
        <end position="99"/>
    </location>
</feature>
<dbReference type="EMBL" id="GBRH01209929">
    <property type="protein sequence ID" value="JAD87966.1"/>
    <property type="molecule type" value="Transcribed_RNA"/>
</dbReference>
<keyword evidence="3 7" id="KW-0812">Transmembrane</keyword>
<dbReference type="Gene3D" id="1.20.1250.20">
    <property type="entry name" value="MFS general substrate transporter like domains"/>
    <property type="match status" value="1"/>
</dbReference>
<sequence length="193" mass="21129">MVGLLVASPIFASLAKIHNPFRLIGVGLLVWTIATAGCGCSFDFWSITICRMLVGVGEASFISLAAPFIDDNAPAAQKTAWLAMFYMCIPTGIALGYVYGGLVGNKLHWRAAFWGESILMVPFVILGFVIKPLELKGFAHNTRKEYGPMLNPEVQDETNNNGRKHVMPGGTEDLAKKASTKVFLIQFWQESDD</sequence>